<dbReference type="EMBL" id="HG992337">
    <property type="protein sequence ID" value="CAE6837675.1"/>
    <property type="molecule type" value="Genomic_DNA"/>
</dbReference>
<evidence type="ECO:0000313" key="2">
    <source>
        <dbReference type="Proteomes" id="UP000835242"/>
    </source>
</evidence>
<protein>
    <submittedName>
        <fullName evidence="1">Uncharacterized protein</fullName>
    </submittedName>
</protein>
<proteinExistence type="predicted"/>
<dbReference type="RefSeq" id="WP_228600139.1">
    <property type="nucleotide sequence ID" value="NZ_HG992337.1"/>
</dbReference>
<sequence>MADTLTVRQASALIAEHLADGRIDRDTAVRAQAAIRERLYYGSPMTANDRQRLLALRFGIVDTASPVQALLRRAGGVA</sequence>
<organism evidence="1 2">
    <name type="scientific">Xanthomonas arboricola</name>
    <dbReference type="NCBI Taxonomy" id="56448"/>
    <lineage>
        <taxon>Bacteria</taxon>
        <taxon>Pseudomonadati</taxon>
        <taxon>Pseudomonadota</taxon>
        <taxon>Gammaproteobacteria</taxon>
        <taxon>Lysobacterales</taxon>
        <taxon>Lysobacteraceae</taxon>
        <taxon>Xanthomonas</taxon>
    </lineage>
</organism>
<dbReference type="EMBL" id="HG992337">
    <property type="protein sequence ID" value="CAE6837651.1"/>
    <property type="molecule type" value="Genomic_DNA"/>
</dbReference>
<reference evidence="1 2" key="1">
    <citation type="submission" date="2021-02" db="EMBL/GenBank/DDBJ databases">
        <authorList>
            <person name="Pothier F. J."/>
        </authorList>
    </citation>
    <scope>NUCLEOTIDE SEQUENCE [LARGE SCALE GENOMIC DNA]</scope>
    <source>
        <strain evidence="1 2">1314c</strain>
    </source>
</reference>
<evidence type="ECO:0000313" key="1">
    <source>
        <dbReference type="EMBL" id="CAE6837651.1"/>
    </source>
</evidence>
<name>A0AAU9I516_9XANT</name>
<dbReference type="Proteomes" id="UP000835242">
    <property type="component" value="Chromosome"/>
</dbReference>
<gene>
    <name evidence="1" type="ORF">XA1314C_37420</name>
</gene>
<accession>A0AAU9I516</accession>
<dbReference type="AlphaFoldDB" id="A0AAU9I516"/>